<dbReference type="Pfam" id="PF01189">
    <property type="entry name" value="Methyltr_RsmB-F"/>
    <property type="match status" value="1"/>
</dbReference>
<dbReference type="CDD" id="cd02440">
    <property type="entry name" value="AdoMet_MTases"/>
    <property type="match status" value="1"/>
</dbReference>
<dbReference type="GO" id="GO:0032259">
    <property type="term" value="P:methylation"/>
    <property type="evidence" value="ECO:0007669"/>
    <property type="project" value="UniProtKB-KW"/>
</dbReference>
<dbReference type="Gene3D" id="2.30.130.60">
    <property type="match status" value="1"/>
</dbReference>
<dbReference type="CDD" id="cd21147">
    <property type="entry name" value="RsmF_methylt_CTD1"/>
    <property type="match status" value="1"/>
</dbReference>
<dbReference type="GO" id="GO:0008168">
    <property type="term" value="F:methyltransferase activity"/>
    <property type="evidence" value="ECO:0007669"/>
    <property type="project" value="UniProtKB-KW"/>
</dbReference>
<reference evidence="8 9" key="1">
    <citation type="journal article" date="2022" name="Int. J. Syst. Evol. Microbiol.">
        <title>Apilactobacillus apisilvae sp. nov., Nicolia spurrieriana gen. nov. sp. nov., Bombilactobacillus folatiphilus sp. nov. and Bombilactobacillus thymidiniphilus sp. nov., four new lactic acid bacterial isolates from stingless bees Tetragonula carbonaria and Austroplebeia australis.</title>
        <authorList>
            <person name="Oliphant S.A."/>
            <person name="Watson-Haigh N.S."/>
            <person name="Sumby K.M."/>
            <person name="Gardner J."/>
            <person name="Groom S."/>
            <person name="Jiranek V."/>
        </authorList>
    </citation>
    <scope>NUCLEOTIDE SEQUENCE [LARGE SCALE GENOMIC DNA]</scope>
    <source>
        <strain evidence="8 9">SG5_A10</strain>
    </source>
</reference>
<evidence type="ECO:0000256" key="1">
    <source>
        <dbReference type="ARBA" id="ARBA00022490"/>
    </source>
</evidence>
<dbReference type="InterPro" id="IPR031341">
    <property type="entry name" value="Methyltr_RsmF_N"/>
</dbReference>
<name>A0ABY4PHR8_9LACO</name>
<dbReference type="PRINTS" id="PR02008">
    <property type="entry name" value="RCMTFAMILY"/>
</dbReference>
<feature type="active site" description="Nucleophile" evidence="6">
    <location>
        <position position="224"/>
    </location>
</feature>
<evidence type="ECO:0000313" key="8">
    <source>
        <dbReference type="EMBL" id="UQS85354.1"/>
    </source>
</evidence>
<feature type="domain" description="SAM-dependent MTase RsmB/NOP-type" evidence="7">
    <location>
        <begin position="1"/>
        <end position="294"/>
    </location>
</feature>
<dbReference type="InterPro" id="IPR031340">
    <property type="entry name" value="RsmF_methylt_CI"/>
</dbReference>
<evidence type="ECO:0000256" key="2">
    <source>
        <dbReference type="ARBA" id="ARBA00022603"/>
    </source>
</evidence>
<feature type="binding site" evidence="6">
    <location>
        <position position="153"/>
    </location>
    <ligand>
        <name>S-adenosyl-L-methionine</name>
        <dbReference type="ChEBI" id="CHEBI:59789"/>
    </ligand>
</feature>
<dbReference type="PANTHER" id="PTHR22807:SF30">
    <property type="entry name" value="28S RRNA (CYTOSINE(4447)-C(5))-METHYLTRANSFERASE-RELATED"/>
    <property type="match status" value="1"/>
</dbReference>
<keyword evidence="2 6" id="KW-0489">Methyltransferase</keyword>
<dbReference type="PROSITE" id="PS51686">
    <property type="entry name" value="SAM_MT_RSMB_NOP"/>
    <property type="match status" value="1"/>
</dbReference>
<dbReference type="PANTHER" id="PTHR22807">
    <property type="entry name" value="NOP2 YEAST -RELATED NOL1/NOP2/FMU SUN DOMAIN-CONTAINING"/>
    <property type="match status" value="1"/>
</dbReference>
<dbReference type="Gene3D" id="3.40.50.150">
    <property type="entry name" value="Vaccinia Virus protein VP39"/>
    <property type="match status" value="1"/>
</dbReference>
<dbReference type="InterPro" id="IPR001678">
    <property type="entry name" value="MeTrfase_RsmB-F_NOP2_dom"/>
</dbReference>
<comment type="similarity">
    <text evidence="6">Belongs to the class I-like SAM-binding methyltransferase superfamily. RsmB/NOP family.</text>
</comment>
<sequence length="448" mass="51161">MKLPSDFIKKYKELLGQDANSFFESLNNDTNPGFRINPLKAHVPENENLSNPIEYCKYGYYGEINGKSIDHQSGAIYSQEPSAMYVGEVADVKPGDKVLDLCAAPGGKTTHVASYMNNEGILVTNEIDYKRAKILTENVERFGSKNTIILNEDPKNLSKHFPKFFDVILIDAPCSGEGMFRKNPDATKYWNINYPIECSIRQKEIINQAMKMLKPGGKIIYSTCTFAPEEDEQIVEWMLENFNVKTMPIYKYEGMSSGKPEWSKSKNPNLKDTVRLFPNKFKGEGHFVSKIVNLDDGNNKKIKKPLQSNLESSEKKLWEQFSEHNLNNYKPKHLITFGDQLYSFEKGMPDLKGLKVMRPGLHLGTFKKKRFEPSYALALALKPSEVKNHLFVDEKEWATYIHGDTINCDKSLKKGWYQLICDNQPFAFGKVVNGTVKNFIPKGLRFKI</sequence>
<keyword evidence="4 6" id="KW-0949">S-adenosyl-L-methionine</keyword>
<keyword evidence="5 6" id="KW-0694">RNA-binding</keyword>
<dbReference type="RefSeq" id="WP_249511328.1">
    <property type="nucleotide sequence ID" value="NZ_CP093362.1"/>
</dbReference>
<keyword evidence="3 6" id="KW-0808">Transferase</keyword>
<dbReference type="Proteomes" id="UP000831859">
    <property type="component" value="Chromosome"/>
</dbReference>
<dbReference type="SUPFAM" id="SSF53335">
    <property type="entry name" value="S-adenosyl-L-methionine-dependent methyltransferases"/>
    <property type="match status" value="1"/>
</dbReference>
<evidence type="ECO:0000256" key="4">
    <source>
        <dbReference type="ARBA" id="ARBA00022691"/>
    </source>
</evidence>
<dbReference type="Gene3D" id="3.30.70.1170">
    <property type="entry name" value="Sun protein, domain 3"/>
    <property type="match status" value="1"/>
</dbReference>
<gene>
    <name evidence="8" type="ORF">MOO46_01825</name>
</gene>
<protein>
    <submittedName>
        <fullName evidence="8">RsmF rRNA methyltransferase first C-terminal domain-containing protein</fullName>
    </submittedName>
</protein>
<organism evidence="8 9">
    <name type="scientific">Apilactobacillus apisilvae</name>
    <dbReference type="NCBI Taxonomy" id="2923364"/>
    <lineage>
        <taxon>Bacteria</taxon>
        <taxon>Bacillati</taxon>
        <taxon>Bacillota</taxon>
        <taxon>Bacilli</taxon>
        <taxon>Lactobacillales</taxon>
        <taxon>Lactobacillaceae</taxon>
        <taxon>Apilactobacillus</taxon>
    </lineage>
</organism>
<keyword evidence="1" id="KW-0963">Cytoplasm</keyword>
<keyword evidence="9" id="KW-1185">Reference proteome</keyword>
<evidence type="ECO:0000313" key="9">
    <source>
        <dbReference type="Proteomes" id="UP000831859"/>
    </source>
</evidence>
<feature type="binding site" evidence="6">
    <location>
        <position position="171"/>
    </location>
    <ligand>
        <name>S-adenosyl-L-methionine</name>
        <dbReference type="ChEBI" id="CHEBI:59789"/>
    </ligand>
</feature>
<dbReference type="Pfam" id="PF17125">
    <property type="entry name" value="Methyltr_RsmF_N"/>
    <property type="match status" value="1"/>
</dbReference>
<dbReference type="Pfam" id="PF13636">
    <property type="entry name" value="Methyltranf_PUA"/>
    <property type="match status" value="1"/>
</dbReference>
<evidence type="ECO:0000259" key="7">
    <source>
        <dbReference type="PROSITE" id="PS51686"/>
    </source>
</evidence>
<dbReference type="InterPro" id="IPR023267">
    <property type="entry name" value="RCMT"/>
</dbReference>
<dbReference type="Pfam" id="PF17126">
    <property type="entry name" value="RsmF_methylt_CI"/>
    <property type="match status" value="1"/>
</dbReference>
<dbReference type="InterPro" id="IPR027391">
    <property type="entry name" value="Nol1_Nop2_Fmu_2"/>
</dbReference>
<accession>A0ABY4PHR8</accession>
<dbReference type="EMBL" id="CP093362">
    <property type="protein sequence ID" value="UQS85354.1"/>
    <property type="molecule type" value="Genomic_DNA"/>
</dbReference>
<dbReference type="InterPro" id="IPR029063">
    <property type="entry name" value="SAM-dependent_MTases_sf"/>
</dbReference>
<evidence type="ECO:0000256" key="6">
    <source>
        <dbReference type="PROSITE-ProRule" id="PRU01023"/>
    </source>
</evidence>
<feature type="binding site" evidence="6">
    <location>
        <position position="126"/>
    </location>
    <ligand>
        <name>S-adenosyl-L-methionine</name>
        <dbReference type="ChEBI" id="CHEBI:59789"/>
    </ligand>
</feature>
<evidence type="ECO:0000256" key="5">
    <source>
        <dbReference type="ARBA" id="ARBA00022884"/>
    </source>
</evidence>
<evidence type="ECO:0000256" key="3">
    <source>
        <dbReference type="ARBA" id="ARBA00022679"/>
    </source>
</evidence>
<feature type="binding site" evidence="6">
    <location>
        <begin position="102"/>
        <end position="108"/>
    </location>
    <ligand>
        <name>S-adenosyl-L-methionine</name>
        <dbReference type="ChEBI" id="CHEBI:59789"/>
    </ligand>
</feature>
<dbReference type="InterPro" id="IPR049560">
    <property type="entry name" value="MeTrfase_RsmB-F_NOP2_cat"/>
</dbReference>
<proteinExistence type="inferred from homology"/>